<sequence>AWLRAEADRALADFRGITCTHGTPLGGNLPRVLQGMGFTLTKTTRSGKPSTDKAVIDELREKTKHPVFDAILRYRSYGRGVSIIEGYVEASDGDDVVHPQIHPYRAKTGREACAKPNLQNVSKETTLRSPYPIPARRCFRPKPGMVNFHVDYAGIEARLLVHFSGDEEALRIFQSGGDFHAEAALELYGDKFARVSKARQYKLWKSLRDAAKNADFAVGYGAAPTKVAVTLGVDPAAGKAGFARFAAMPRHFASLVREHGYVDTIFNRRLRLPRNKPYVGTSYTVQGTAAGILKRAQNRVDRYLRRATSGEAAIILPIHDEIIIEWPRERLGEARACLREIRELMIDFPGLRVPLEIEVDLSVRDWASAKEYDINAA</sequence>
<dbReference type="SMART" id="SM00482">
    <property type="entry name" value="POLAc"/>
    <property type="match status" value="1"/>
</dbReference>
<dbReference type="Gene3D" id="3.30.70.370">
    <property type="match status" value="1"/>
</dbReference>
<reference evidence="3" key="1">
    <citation type="journal article" date="2015" name="Nature">
        <title>Complex archaea that bridge the gap between prokaryotes and eukaryotes.</title>
        <authorList>
            <person name="Spang A."/>
            <person name="Saw J.H."/>
            <person name="Jorgensen S.L."/>
            <person name="Zaremba-Niedzwiedzka K."/>
            <person name="Martijn J."/>
            <person name="Lind A.E."/>
            <person name="van Eijk R."/>
            <person name="Schleper C."/>
            <person name="Guy L."/>
            <person name="Ettema T.J."/>
        </authorList>
    </citation>
    <scope>NUCLEOTIDE SEQUENCE</scope>
</reference>
<dbReference type="GO" id="GO:0003677">
    <property type="term" value="F:DNA binding"/>
    <property type="evidence" value="ECO:0007669"/>
    <property type="project" value="InterPro"/>
</dbReference>
<keyword evidence="1" id="KW-0235">DNA replication</keyword>
<dbReference type="EMBL" id="LAZR01049272">
    <property type="protein sequence ID" value="KKK90039.1"/>
    <property type="molecule type" value="Genomic_DNA"/>
</dbReference>
<dbReference type="InterPro" id="IPR002298">
    <property type="entry name" value="DNA_polymerase_A"/>
</dbReference>
<comment type="caution">
    <text evidence="3">The sequence shown here is derived from an EMBL/GenBank/DDBJ whole genome shotgun (WGS) entry which is preliminary data.</text>
</comment>
<organism evidence="3">
    <name type="scientific">marine sediment metagenome</name>
    <dbReference type="NCBI Taxonomy" id="412755"/>
    <lineage>
        <taxon>unclassified sequences</taxon>
        <taxon>metagenomes</taxon>
        <taxon>ecological metagenomes</taxon>
    </lineage>
</organism>
<dbReference type="PANTHER" id="PTHR10133">
    <property type="entry name" value="DNA POLYMERASE I"/>
    <property type="match status" value="1"/>
</dbReference>
<name>A0A0F9BHD9_9ZZZZ</name>
<dbReference type="PRINTS" id="PR00868">
    <property type="entry name" value="DNAPOLI"/>
</dbReference>
<dbReference type="Pfam" id="PF00476">
    <property type="entry name" value="DNA_pol_A"/>
    <property type="match status" value="1"/>
</dbReference>
<dbReference type="InterPro" id="IPR001098">
    <property type="entry name" value="DNA-dir_DNA_pol_A_palm_dom"/>
</dbReference>
<evidence type="ECO:0000259" key="2">
    <source>
        <dbReference type="SMART" id="SM00482"/>
    </source>
</evidence>
<evidence type="ECO:0000256" key="1">
    <source>
        <dbReference type="ARBA" id="ARBA00022705"/>
    </source>
</evidence>
<dbReference type="AlphaFoldDB" id="A0A0F9BHD9"/>
<dbReference type="SUPFAM" id="SSF56672">
    <property type="entry name" value="DNA/RNA polymerases"/>
    <property type="match status" value="1"/>
</dbReference>
<feature type="non-terminal residue" evidence="3">
    <location>
        <position position="1"/>
    </location>
</feature>
<gene>
    <name evidence="3" type="ORF">LCGC14_2727090</name>
</gene>
<dbReference type="Gene3D" id="1.10.150.20">
    <property type="entry name" value="5' to 3' exonuclease, C-terminal subdomain"/>
    <property type="match status" value="1"/>
</dbReference>
<dbReference type="GO" id="GO:0006261">
    <property type="term" value="P:DNA-templated DNA replication"/>
    <property type="evidence" value="ECO:0007669"/>
    <property type="project" value="InterPro"/>
</dbReference>
<dbReference type="GO" id="GO:0006302">
    <property type="term" value="P:double-strand break repair"/>
    <property type="evidence" value="ECO:0007669"/>
    <property type="project" value="TreeGrafter"/>
</dbReference>
<accession>A0A0F9BHD9</accession>
<protein>
    <recommendedName>
        <fullName evidence="2">DNA-directed DNA polymerase family A palm domain-containing protein</fullName>
    </recommendedName>
</protein>
<dbReference type="PANTHER" id="PTHR10133:SF27">
    <property type="entry name" value="DNA POLYMERASE NU"/>
    <property type="match status" value="1"/>
</dbReference>
<feature type="domain" description="DNA-directed DNA polymerase family A palm" evidence="2">
    <location>
        <begin position="132"/>
        <end position="330"/>
    </location>
</feature>
<dbReference type="Gene3D" id="1.20.1060.10">
    <property type="entry name" value="Taq DNA Polymerase, Chain T, domain 4"/>
    <property type="match status" value="1"/>
</dbReference>
<proteinExistence type="predicted"/>
<evidence type="ECO:0000313" key="3">
    <source>
        <dbReference type="EMBL" id="KKK90039.1"/>
    </source>
</evidence>
<dbReference type="GO" id="GO:0003887">
    <property type="term" value="F:DNA-directed DNA polymerase activity"/>
    <property type="evidence" value="ECO:0007669"/>
    <property type="project" value="InterPro"/>
</dbReference>
<dbReference type="InterPro" id="IPR043502">
    <property type="entry name" value="DNA/RNA_pol_sf"/>
</dbReference>